<organism evidence="9 10">
    <name type="scientific">Hymenobacter oligotrophus</name>
    <dbReference type="NCBI Taxonomy" id="2319843"/>
    <lineage>
        <taxon>Bacteria</taxon>
        <taxon>Pseudomonadati</taxon>
        <taxon>Bacteroidota</taxon>
        <taxon>Cytophagia</taxon>
        <taxon>Cytophagales</taxon>
        <taxon>Hymenobacteraceae</taxon>
        <taxon>Hymenobacter</taxon>
    </lineage>
</organism>
<evidence type="ECO:0000256" key="1">
    <source>
        <dbReference type="ARBA" id="ARBA00010231"/>
    </source>
</evidence>
<dbReference type="SUPFAM" id="SSF53738">
    <property type="entry name" value="Phosphoglucomutase, first 3 domains"/>
    <property type="match status" value="3"/>
</dbReference>
<dbReference type="SUPFAM" id="SSF55957">
    <property type="entry name" value="Phosphoglucomutase, C-terminal domain"/>
    <property type="match status" value="1"/>
</dbReference>
<dbReference type="Pfam" id="PF02878">
    <property type="entry name" value="PGM_PMM_I"/>
    <property type="match status" value="1"/>
</dbReference>
<feature type="domain" description="Alpha-D-phosphohexomutase alpha/beta/alpha" evidence="8">
    <location>
        <begin position="324"/>
        <end position="449"/>
    </location>
</feature>
<gene>
    <name evidence="9" type="ORF">D3Y59_01935</name>
</gene>
<name>A0A3B7QSE1_9BACT</name>
<evidence type="ECO:0000256" key="5">
    <source>
        <dbReference type="ARBA" id="ARBA00023235"/>
    </source>
</evidence>
<evidence type="ECO:0000256" key="3">
    <source>
        <dbReference type="ARBA" id="ARBA00022723"/>
    </source>
</evidence>
<dbReference type="InterPro" id="IPR005844">
    <property type="entry name" value="A-D-PHexomutase_a/b/a-I"/>
</dbReference>
<dbReference type="PANTHER" id="PTHR45745">
    <property type="entry name" value="PHOSPHOMANNOMUTASE 45A"/>
    <property type="match status" value="1"/>
</dbReference>
<dbReference type="GO" id="GO:0006166">
    <property type="term" value="P:purine ribonucleoside salvage"/>
    <property type="evidence" value="ECO:0007669"/>
    <property type="project" value="TreeGrafter"/>
</dbReference>
<dbReference type="RefSeq" id="WP_119443506.1">
    <property type="nucleotide sequence ID" value="NZ_CP032317.1"/>
</dbReference>
<evidence type="ECO:0000313" key="10">
    <source>
        <dbReference type="Proteomes" id="UP000262802"/>
    </source>
</evidence>
<dbReference type="CDD" id="cd05799">
    <property type="entry name" value="PGM2"/>
    <property type="match status" value="1"/>
</dbReference>
<dbReference type="InterPro" id="IPR016055">
    <property type="entry name" value="A-D-PHexomutase_a/b/a-I/II/III"/>
</dbReference>
<dbReference type="Proteomes" id="UP000262802">
    <property type="component" value="Chromosome"/>
</dbReference>
<dbReference type="InterPro" id="IPR005846">
    <property type="entry name" value="A-D-PHexomutase_a/b/a-III"/>
</dbReference>
<evidence type="ECO:0000259" key="6">
    <source>
        <dbReference type="Pfam" id="PF02878"/>
    </source>
</evidence>
<accession>A0A3B7QSE1</accession>
<keyword evidence="3" id="KW-0479">Metal-binding</keyword>
<dbReference type="Gene3D" id="3.30.310.50">
    <property type="entry name" value="Alpha-D-phosphohexomutase, C-terminal domain"/>
    <property type="match status" value="1"/>
</dbReference>
<dbReference type="PANTHER" id="PTHR45745:SF1">
    <property type="entry name" value="PHOSPHOGLUCOMUTASE 2B-RELATED"/>
    <property type="match status" value="1"/>
</dbReference>
<feature type="domain" description="Alpha-D-phosphohexomutase alpha/beta/alpha" evidence="6">
    <location>
        <begin position="48"/>
        <end position="185"/>
    </location>
</feature>
<keyword evidence="5" id="KW-0413">Isomerase</keyword>
<proteinExistence type="inferred from homology"/>
<keyword evidence="10" id="KW-1185">Reference proteome</keyword>
<dbReference type="InterPro" id="IPR036900">
    <property type="entry name" value="A-D-PHexomutase_C_sf"/>
</dbReference>
<dbReference type="EMBL" id="CP032317">
    <property type="protein sequence ID" value="AYA35918.1"/>
    <property type="molecule type" value="Genomic_DNA"/>
</dbReference>
<dbReference type="Pfam" id="PF02880">
    <property type="entry name" value="PGM_PMM_III"/>
    <property type="match status" value="1"/>
</dbReference>
<dbReference type="GO" id="GO:0008973">
    <property type="term" value="F:phosphopentomutase activity"/>
    <property type="evidence" value="ECO:0007669"/>
    <property type="project" value="TreeGrafter"/>
</dbReference>
<keyword evidence="2" id="KW-0597">Phosphoprotein</keyword>
<comment type="similarity">
    <text evidence="1">Belongs to the phosphohexose mutase family.</text>
</comment>
<evidence type="ECO:0000256" key="4">
    <source>
        <dbReference type="ARBA" id="ARBA00022842"/>
    </source>
</evidence>
<dbReference type="OrthoDB" id="9806956at2"/>
<dbReference type="KEGG" id="hyh:D3Y59_01935"/>
<dbReference type="InterPro" id="IPR005845">
    <property type="entry name" value="A-D-PHexomutase_a/b/a-II"/>
</dbReference>
<dbReference type="AlphaFoldDB" id="A0A3B7QSE1"/>
<evidence type="ECO:0000259" key="8">
    <source>
        <dbReference type="Pfam" id="PF02880"/>
    </source>
</evidence>
<dbReference type="GO" id="GO:0046872">
    <property type="term" value="F:metal ion binding"/>
    <property type="evidence" value="ECO:0007669"/>
    <property type="project" value="UniProtKB-KW"/>
</dbReference>
<dbReference type="Gene3D" id="3.40.120.10">
    <property type="entry name" value="Alpha-D-Glucose-1,6-Bisphosphate, subunit A, domain 3"/>
    <property type="match status" value="3"/>
</dbReference>
<sequence>MPLSSDIQQKISTWLSGNYDDDTKAEIRRLQAAGDDEALSDAFYRDLEFGTGGLRGVMGVGSNRMNRYTLGMATQGLCNYLLQQFPGEEIKVAIAHDSRLNSRTFAETAAGIFSANGITVYLFEALRPTPELSFAIRHLGCHSGCVVTASHNPKEYNGYKVYWNDGAQVVAPHDKNIIREVNAIHSVDEVKFAADSSRIHIIGEALDNAYLGEVAKLSINPDAIKRQHDLKIVYTPLHGTGITMVPKALQRFGFDNIHIVQEQATPDGNFPTVKSPNPEEKVAMQMALDQAKQLDADIVIATDPDADRVGIGVKNTQGEWVLVNGNQTAALLTHYLVSARQQAGKLDKEKDYIVYTIVTSDVLGDVAKHYGIRSYQTLTGFKYIAGIIRDLEAKNEGHYYIGGGEESYGFMIGDFVRDKDAVSACCLIAEMAAVAKDQGRTLYEEMVQMYRTYGLYKEDLISLTKKGQRGAEEIQEMMAQLRQNPPASLGGSPVVQLLDYQQQVARDLRTGQEQPIELERSNVLQFLTEDGSKVSARPSGTEPKIKFYFSLKQPLGNGADFEQAQQQLDGRIQQIIQEMQLQ</sequence>
<evidence type="ECO:0000259" key="7">
    <source>
        <dbReference type="Pfam" id="PF02879"/>
    </source>
</evidence>
<protein>
    <submittedName>
        <fullName evidence="9">Phospho-sugar mutase</fullName>
    </submittedName>
</protein>
<dbReference type="InterPro" id="IPR005841">
    <property type="entry name" value="Alpha-D-phosphohexomutase_SF"/>
</dbReference>
<evidence type="ECO:0000313" key="9">
    <source>
        <dbReference type="EMBL" id="AYA35918.1"/>
    </source>
</evidence>
<dbReference type="GO" id="GO:0005975">
    <property type="term" value="P:carbohydrate metabolic process"/>
    <property type="evidence" value="ECO:0007669"/>
    <property type="project" value="InterPro"/>
</dbReference>
<keyword evidence="4" id="KW-0460">Magnesium</keyword>
<evidence type="ECO:0000256" key="2">
    <source>
        <dbReference type="ARBA" id="ARBA00022553"/>
    </source>
</evidence>
<reference evidence="9 10" key="1">
    <citation type="submission" date="2018-09" db="EMBL/GenBank/DDBJ databases">
        <title>Hymenobacter medium sp. nov., isolated from R2A medium.</title>
        <authorList>
            <person name="Yingchao G."/>
        </authorList>
    </citation>
    <scope>NUCLEOTIDE SEQUENCE [LARGE SCALE GENOMIC DNA]</scope>
    <source>
        <strain evidence="10">sh-6</strain>
    </source>
</reference>
<feature type="domain" description="Alpha-D-phosphohexomutase alpha/beta/alpha" evidence="7">
    <location>
        <begin position="210"/>
        <end position="312"/>
    </location>
</feature>
<dbReference type="PRINTS" id="PR00509">
    <property type="entry name" value="PGMPMM"/>
</dbReference>
<dbReference type="Pfam" id="PF02879">
    <property type="entry name" value="PGM_PMM_II"/>
    <property type="match status" value="1"/>
</dbReference>